<dbReference type="GO" id="GO:0016705">
    <property type="term" value="F:oxidoreductase activity, acting on paired donors, with incorporation or reduction of molecular oxygen"/>
    <property type="evidence" value="ECO:0007669"/>
    <property type="project" value="InterPro"/>
</dbReference>
<evidence type="ECO:0000313" key="2">
    <source>
        <dbReference type="EMBL" id="KKL00384.1"/>
    </source>
</evidence>
<reference evidence="2" key="1">
    <citation type="journal article" date="2015" name="Nature">
        <title>Complex archaea that bridge the gap between prokaryotes and eukaryotes.</title>
        <authorList>
            <person name="Spang A."/>
            <person name="Saw J.H."/>
            <person name="Jorgensen S.L."/>
            <person name="Zaremba-Niedzwiedzka K."/>
            <person name="Martijn J."/>
            <person name="Lind A.E."/>
            <person name="van Eijk R."/>
            <person name="Schleper C."/>
            <person name="Guy L."/>
            <person name="Ettema T.J."/>
        </authorList>
    </citation>
    <scope>NUCLEOTIDE SEQUENCE</scope>
</reference>
<protein>
    <recommendedName>
        <fullName evidence="1">Luciferase-like domain-containing protein</fullName>
    </recommendedName>
</protein>
<feature type="domain" description="Luciferase-like" evidence="1">
    <location>
        <begin position="17"/>
        <end position="91"/>
    </location>
</feature>
<feature type="non-terminal residue" evidence="2">
    <location>
        <position position="92"/>
    </location>
</feature>
<name>A0A0F9A0Z0_9ZZZZ</name>
<sequence>MTTNKRRYWGFVPSNVPAAALTAQAKMQEDAGLEGLLAVQLYSTPFVPLAAAAVATSRVRLLSGIALAFARSPYETALHAMDLDWISGGRFT</sequence>
<dbReference type="Pfam" id="PF00296">
    <property type="entry name" value="Bac_luciferase"/>
    <property type="match status" value="1"/>
</dbReference>
<dbReference type="EMBL" id="LAZR01045035">
    <property type="protein sequence ID" value="KKL00384.1"/>
    <property type="molecule type" value="Genomic_DNA"/>
</dbReference>
<dbReference type="InterPro" id="IPR011251">
    <property type="entry name" value="Luciferase-like_dom"/>
</dbReference>
<gene>
    <name evidence="2" type="ORF">LCGC14_2628790</name>
</gene>
<organism evidence="2">
    <name type="scientific">marine sediment metagenome</name>
    <dbReference type="NCBI Taxonomy" id="412755"/>
    <lineage>
        <taxon>unclassified sequences</taxon>
        <taxon>metagenomes</taxon>
        <taxon>ecological metagenomes</taxon>
    </lineage>
</organism>
<dbReference type="SUPFAM" id="SSF51679">
    <property type="entry name" value="Bacterial luciferase-like"/>
    <property type="match status" value="1"/>
</dbReference>
<dbReference type="AlphaFoldDB" id="A0A0F9A0Z0"/>
<evidence type="ECO:0000259" key="1">
    <source>
        <dbReference type="Pfam" id="PF00296"/>
    </source>
</evidence>
<dbReference type="InterPro" id="IPR036661">
    <property type="entry name" value="Luciferase-like_sf"/>
</dbReference>
<accession>A0A0F9A0Z0</accession>
<dbReference type="Gene3D" id="3.20.20.30">
    <property type="entry name" value="Luciferase-like domain"/>
    <property type="match status" value="1"/>
</dbReference>
<comment type="caution">
    <text evidence="2">The sequence shown here is derived from an EMBL/GenBank/DDBJ whole genome shotgun (WGS) entry which is preliminary data.</text>
</comment>
<proteinExistence type="predicted"/>